<comment type="caution">
    <text evidence="1">The sequence shown here is derived from an EMBL/GenBank/DDBJ whole genome shotgun (WGS) entry which is preliminary data.</text>
</comment>
<dbReference type="EMBL" id="CM037616">
    <property type="protein sequence ID" value="KAH7993848.1"/>
    <property type="molecule type" value="Genomic_DNA"/>
</dbReference>
<organism evidence="1 2">
    <name type="scientific">Sphaerodactylus townsendi</name>
    <dbReference type="NCBI Taxonomy" id="933632"/>
    <lineage>
        <taxon>Eukaryota</taxon>
        <taxon>Metazoa</taxon>
        <taxon>Chordata</taxon>
        <taxon>Craniata</taxon>
        <taxon>Vertebrata</taxon>
        <taxon>Euteleostomi</taxon>
        <taxon>Lepidosauria</taxon>
        <taxon>Squamata</taxon>
        <taxon>Bifurcata</taxon>
        <taxon>Gekkota</taxon>
        <taxon>Sphaerodactylidae</taxon>
        <taxon>Sphaerodactylus</taxon>
    </lineage>
</organism>
<dbReference type="Proteomes" id="UP000827872">
    <property type="component" value="Linkage Group LG03"/>
</dbReference>
<keyword evidence="2" id="KW-1185">Reference proteome</keyword>
<reference evidence="1" key="1">
    <citation type="submission" date="2021-08" db="EMBL/GenBank/DDBJ databases">
        <title>The first chromosome-level gecko genome reveals the dynamic sex chromosomes of Neotropical dwarf geckos (Sphaerodactylidae: Sphaerodactylus).</title>
        <authorList>
            <person name="Pinto B.J."/>
            <person name="Keating S.E."/>
            <person name="Gamble T."/>
        </authorList>
    </citation>
    <scope>NUCLEOTIDE SEQUENCE</scope>
    <source>
        <strain evidence="1">TG3544</strain>
    </source>
</reference>
<gene>
    <name evidence="1" type="ORF">K3G42_032460</name>
</gene>
<name>A0ACB8EN55_9SAUR</name>
<evidence type="ECO:0000313" key="2">
    <source>
        <dbReference type="Proteomes" id="UP000827872"/>
    </source>
</evidence>
<protein>
    <submittedName>
        <fullName evidence="1">Uncharacterized protein</fullName>
    </submittedName>
</protein>
<evidence type="ECO:0000313" key="1">
    <source>
        <dbReference type="EMBL" id="KAH7993848.1"/>
    </source>
</evidence>
<accession>A0ACB8EN55</accession>
<sequence length="187" mass="19357">MGDTYAVVNKLRRSGGVTSPAAGVTSAGEARQDGNAPLYASVKPRASNVPDSMIDPNAFVGLQASHSLPGSPIRKPPPSAACDYTSVNTSTPAEPASRATTSPSHSSGLGKTFLRNLMPPVFTSSPGKKAAPTSPRNIPPQAYEDLGDPVPRGVPNMVGSPTNALGFNFRIGKPKGPRDPPAEWSRV</sequence>
<proteinExistence type="predicted"/>